<dbReference type="AlphaFoldDB" id="A0A1E8PJN3"/>
<dbReference type="Proteomes" id="UP000092634">
    <property type="component" value="Unassembled WGS sequence"/>
</dbReference>
<name>A0A1E8PJN3_9BURK</name>
<evidence type="ECO:0000313" key="1">
    <source>
        <dbReference type="EMBL" id="OFJ46415.1"/>
    </source>
</evidence>
<comment type="caution">
    <text evidence="1">The sequence shown here is derived from an EMBL/GenBank/DDBJ whole genome shotgun (WGS) entry which is preliminary data.</text>
</comment>
<organism evidence="1 2">
    <name type="scientific">Janthinobacterium lividum</name>
    <dbReference type="NCBI Taxonomy" id="29581"/>
    <lineage>
        <taxon>Bacteria</taxon>
        <taxon>Pseudomonadati</taxon>
        <taxon>Pseudomonadota</taxon>
        <taxon>Betaproteobacteria</taxon>
        <taxon>Burkholderiales</taxon>
        <taxon>Oxalobacteraceae</taxon>
        <taxon>Janthinobacterium</taxon>
    </lineage>
</organism>
<protein>
    <submittedName>
        <fullName evidence="1">Uncharacterized protein</fullName>
    </submittedName>
</protein>
<gene>
    <name evidence="1" type="ORF">BA896_021935</name>
</gene>
<proteinExistence type="predicted"/>
<reference evidence="1 2" key="1">
    <citation type="submission" date="2016-10" db="EMBL/GenBank/DDBJ databases">
        <title>Updated version of Genome Assembly of Janthinobacterium lividum ERGS5:01.</title>
        <authorList>
            <person name="Kumar R."/>
            <person name="Acharya V."/>
            <person name="Singh D."/>
        </authorList>
    </citation>
    <scope>NUCLEOTIDE SEQUENCE [LARGE SCALE GENOMIC DNA]</scope>
    <source>
        <strain evidence="1 2">ERGS5:01</strain>
    </source>
</reference>
<accession>A0A1E8PJN3</accession>
<dbReference type="EMBL" id="MAQB02000014">
    <property type="protein sequence ID" value="OFJ46415.1"/>
    <property type="molecule type" value="Genomic_DNA"/>
</dbReference>
<evidence type="ECO:0000313" key="2">
    <source>
        <dbReference type="Proteomes" id="UP000092634"/>
    </source>
</evidence>
<sequence length="92" mass="10007">MVRKSGPAAHIHDNTDDEALGNAASAAAELGVQYQVIAQQFGYQLVYNRDRMVDEVRHYMGESARTMLEAGARLALIVARSRTANGTMCASH</sequence>